<feature type="chain" id="PRO_5037402037" description="Gram-positive cocci surface proteins LPxTG domain-containing protein" evidence="3">
    <location>
        <begin position="26"/>
        <end position="229"/>
    </location>
</feature>
<protein>
    <recommendedName>
        <fullName evidence="6">Gram-positive cocci surface proteins LPxTG domain-containing protein</fullName>
    </recommendedName>
</protein>
<keyword evidence="2" id="KW-0812">Transmembrane</keyword>
<feature type="signal peptide" evidence="3">
    <location>
        <begin position="1"/>
        <end position="25"/>
    </location>
</feature>
<evidence type="ECO:0000256" key="3">
    <source>
        <dbReference type="SAM" id="SignalP"/>
    </source>
</evidence>
<evidence type="ECO:0000256" key="2">
    <source>
        <dbReference type="SAM" id="Phobius"/>
    </source>
</evidence>
<keyword evidence="3" id="KW-0732">Signal</keyword>
<name>A0A919P901_9CELL</name>
<comment type="caution">
    <text evidence="4">The sequence shown here is derived from an EMBL/GenBank/DDBJ whole genome shotgun (WGS) entry which is preliminary data.</text>
</comment>
<keyword evidence="2" id="KW-1133">Transmembrane helix</keyword>
<proteinExistence type="predicted"/>
<evidence type="ECO:0000313" key="5">
    <source>
        <dbReference type="Proteomes" id="UP000642125"/>
    </source>
</evidence>
<organism evidence="4 5">
    <name type="scientific">Cellulomonas pakistanensis</name>
    <dbReference type="NCBI Taxonomy" id="992287"/>
    <lineage>
        <taxon>Bacteria</taxon>
        <taxon>Bacillati</taxon>
        <taxon>Actinomycetota</taxon>
        <taxon>Actinomycetes</taxon>
        <taxon>Micrococcales</taxon>
        <taxon>Cellulomonadaceae</taxon>
        <taxon>Cellulomonas</taxon>
    </lineage>
</organism>
<dbReference type="Proteomes" id="UP000642125">
    <property type="component" value="Unassembled WGS sequence"/>
</dbReference>
<reference evidence="4" key="1">
    <citation type="submission" date="2021-01" db="EMBL/GenBank/DDBJ databases">
        <title>Whole genome shotgun sequence of Cellulomonas pakistanensis NBRC 110800.</title>
        <authorList>
            <person name="Komaki H."/>
            <person name="Tamura T."/>
        </authorList>
    </citation>
    <scope>NUCLEOTIDE SEQUENCE</scope>
    <source>
        <strain evidence="4">NBRC 110800</strain>
    </source>
</reference>
<keyword evidence="2" id="KW-0472">Membrane</keyword>
<evidence type="ECO:0008006" key="6">
    <source>
        <dbReference type="Google" id="ProtNLM"/>
    </source>
</evidence>
<sequence>MTRLRRAAAAVLAPLLALAVGLVSAAPAAAAPAAVLATAAEAPLVEGSTTTAHLSVPYPGHAVAFDLTARGRAGSTSDLVLLVDGGTGPLAAGPHALELTVADGSGRLLAQGTAAELAAAPVELGVLSDDPLLLTGTATLPAAAGDDLQGQGLTLRLTLVASQDVPPAPGSPAPGASAPGAATPDRGALAITGASALLLALVALGLVGAGVLLTRRRAASAAPTTPPTE</sequence>
<evidence type="ECO:0000256" key="1">
    <source>
        <dbReference type="SAM" id="MobiDB-lite"/>
    </source>
</evidence>
<evidence type="ECO:0000313" key="4">
    <source>
        <dbReference type="EMBL" id="GIG36584.1"/>
    </source>
</evidence>
<gene>
    <name evidence="4" type="ORF">Cpa01nite_19650</name>
</gene>
<feature type="compositionally biased region" description="Low complexity" evidence="1">
    <location>
        <begin position="173"/>
        <end position="182"/>
    </location>
</feature>
<dbReference type="AlphaFoldDB" id="A0A919P901"/>
<feature type="transmembrane region" description="Helical" evidence="2">
    <location>
        <begin position="188"/>
        <end position="213"/>
    </location>
</feature>
<accession>A0A919P901</accession>
<dbReference type="EMBL" id="BONO01000013">
    <property type="protein sequence ID" value="GIG36584.1"/>
    <property type="molecule type" value="Genomic_DNA"/>
</dbReference>
<keyword evidence="5" id="KW-1185">Reference proteome</keyword>
<feature type="region of interest" description="Disordered" evidence="1">
    <location>
        <begin position="163"/>
        <end position="182"/>
    </location>
</feature>
<dbReference type="RefSeq" id="WP_203668606.1">
    <property type="nucleotide sequence ID" value="NZ_BONO01000013.1"/>
</dbReference>